<dbReference type="Proteomes" id="UP000694888">
    <property type="component" value="Unplaced"/>
</dbReference>
<dbReference type="SMART" id="SM00034">
    <property type="entry name" value="CLECT"/>
    <property type="match status" value="1"/>
</dbReference>
<dbReference type="PANTHER" id="PTHR22801">
    <property type="entry name" value="LITHOSTATHINE"/>
    <property type="match status" value="1"/>
</dbReference>
<proteinExistence type="predicted"/>
<reference evidence="4" key="1">
    <citation type="submission" date="2025-08" db="UniProtKB">
        <authorList>
            <consortium name="RefSeq"/>
        </authorList>
    </citation>
    <scope>IDENTIFICATION</scope>
</reference>
<organism evidence="3 4">
    <name type="scientific">Aplysia californica</name>
    <name type="common">California sea hare</name>
    <dbReference type="NCBI Taxonomy" id="6500"/>
    <lineage>
        <taxon>Eukaryota</taxon>
        <taxon>Metazoa</taxon>
        <taxon>Spiralia</taxon>
        <taxon>Lophotrochozoa</taxon>
        <taxon>Mollusca</taxon>
        <taxon>Gastropoda</taxon>
        <taxon>Heterobranchia</taxon>
        <taxon>Euthyneura</taxon>
        <taxon>Tectipleura</taxon>
        <taxon>Aplysiida</taxon>
        <taxon>Aplysioidea</taxon>
        <taxon>Aplysiidae</taxon>
        <taxon>Aplysia</taxon>
    </lineage>
</organism>
<evidence type="ECO:0000313" key="3">
    <source>
        <dbReference type="Proteomes" id="UP000694888"/>
    </source>
</evidence>
<dbReference type="GeneID" id="106012382"/>
<feature type="domain" description="C-type lectin" evidence="2">
    <location>
        <begin position="66"/>
        <end position="176"/>
    </location>
</feature>
<dbReference type="InterPro" id="IPR016187">
    <property type="entry name" value="CTDL_fold"/>
</dbReference>
<dbReference type="PANTHER" id="PTHR22801:SF63">
    <property type="entry name" value="C-TYPE LECTIN DOMAIN-CONTAINING PROTEIN"/>
    <property type="match status" value="1"/>
</dbReference>
<feature type="transmembrane region" description="Helical" evidence="1">
    <location>
        <begin position="20"/>
        <end position="36"/>
    </location>
</feature>
<sequence>MANFGVGESLTTSASSMWTMWWGLVLLTIMSFLQVLNASDPTDLSRCPPHLARTRYLRAAHDWDMCYEFHLEERTWRTALTLCGRRGGTLVTIQEARIQSFLMRSLVSYRWPRNGVWIGATDKDEEMKWKWITGELVSDGYSKWGRGQPSCGFLCFEDCALLRWREGGRWHDYRCNWLEDYSFICQFGELKE</sequence>
<dbReference type="RefSeq" id="XP_012940678.1">
    <property type="nucleotide sequence ID" value="XM_013085224.2"/>
</dbReference>
<dbReference type="PROSITE" id="PS50041">
    <property type="entry name" value="C_TYPE_LECTIN_2"/>
    <property type="match status" value="1"/>
</dbReference>
<dbReference type="InterPro" id="IPR016186">
    <property type="entry name" value="C-type_lectin-like/link_sf"/>
</dbReference>
<dbReference type="SUPFAM" id="SSF56436">
    <property type="entry name" value="C-type lectin-like"/>
    <property type="match status" value="1"/>
</dbReference>
<keyword evidence="1" id="KW-0472">Membrane</keyword>
<keyword evidence="1" id="KW-1133">Transmembrane helix</keyword>
<dbReference type="Pfam" id="PF00059">
    <property type="entry name" value="Lectin_C"/>
    <property type="match status" value="1"/>
</dbReference>
<protein>
    <submittedName>
        <fullName evidence="4">Collectin-12</fullName>
    </submittedName>
</protein>
<dbReference type="InterPro" id="IPR050801">
    <property type="entry name" value="Ca-Dep_Lectins_ImmuneDev"/>
</dbReference>
<keyword evidence="1" id="KW-0812">Transmembrane</keyword>
<dbReference type="InterPro" id="IPR001304">
    <property type="entry name" value="C-type_lectin-like"/>
</dbReference>
<name>A0ABM1A4H4_APLCA</name>
<evidence type="ECO:0000313" key="4">
    <source>
        <dbReference type="RefSeq" id="XP_012940678.1"/>
    </source>
</evidence>
<accession>A0ABM1A4H4</accession>
<keyword evidence="3" id="KW-1185">Reference proteome</keyword>
<gene>
    <name evidence="4" type="primary">LOC106012382</name>
</gene>
<evidence type="ECO:0000256" key="1">
    <source>
        <dbReference type="SAM" id="Phobius"/>
    </source>
</evidence>
<feature type="non-terminal residue" evidence="4">
    <location>
        <position position="192"/>
    </location>
</feature>
<evidence type="ECO:0000259" key="2">
    <source>
        <dbReference type="PROSITE" id="PS50041"/>
    </source>
</evidence>
<dbReference type="CDD" id="cd00037">
    <property type="entry name" value="CLECT"/>
    <property type="match status" value="1"/>
</dbReference>
<dbReference type="Gene3D" id="3.10.100.10">
    <property type="entry name" value="Mannose-Binding Protein A, subunit A"/>
    <property type="match status" value="1"/>
</dbReference>